<sequence length="423" mass="48492">MANSSLKRDGAPLTDNEKSIIINVYNYFSGARSIGMDHQSLPLRKHVAEVLGIVESTVRKVVTDWNKHDDGTFTSHEVLGRPKSQPDENISELLRTKILNSNKTAKKTLRALGYYYGQGEQRNILHESPNNVAFRCRYLHFRFANLEGNNNVPCCPEVFLDESYCHLHYISRNTWVPHQGVVLTPGHGPLVVIFGAIIVFQNGSSNKLHDELVPNSVHIWDPTIKPPGNRGRKRNDAEEWSDIPDVIKGANIIPNQIDYHRNFNAEIFENLFTTLCETIYEKYGLVNIHMDGARYHKRRVESIPTSSTKKQEIIDWLIAYDIEFSDELQRPELLELVQMNKKKPIEGVWAVAKGEVASLGPHLNLLSIRNTLLNTFKEKIDSKVIIGLWRRALKYAKEYCETDKYAQLIEEDFDDYDDSDDDE</sequence>
<gene>
    <name evidence="1" type="ORF">RclHR1_29920001</name>
</gene>
<keyword evidence="2" id="KW-1185">Reference proteome</keyword>
<dbReference type="AlphaFoldDB" id="A0A2Z6R5E8"/>
<evidence type="ECO:0000313" key="1">
    <source>
        <dbReference type="EMBL" id="GBB97423.1"/>
    </source>
</evidence>
<evidence type="ECO:0008006" key="3">
    <source>
        <dbReference type="Google" id="ProtNLM"/>
    </source>
</evidence>
<reference evidence="1 2" key="1">
    <citation type="submission" date="2017-11" db="EMBL/GenBank/DDBJ databases">
        <title>The genome of Rhizophagus clarus HR1 reveals common genetic basis of auxotrophy among arbuscular mycorrhizal fungi.</title>
        <authorList>
            <person name="Kobayashi Y."/>
        </authorList>
    </citation>
    <scope>NUCLEOTIDE SEQUENCE [LARGE SCALE GENOMIC DNA]</scope>
    <source>
        <strain evidence="1 2">HR1</strain>
    </source>
</reference>
<comment type="caution">
    <text evidence="1">The sequence shown here is derived from an EMBL/GenBank/DDBJ whole genome shotgun (WGS) entry which is preliminary data.</text>
</comment>
<protein>
    <recommendedName>
        <fullName evidence="3">Tc1-like transposase DDE domain-containing protein</fullName>
    </recommendedName>
</protein>
<proteinExistence type="predicted"/>
<organism evidence="1 2">
    <name type="scientific">Rhizophagus clarus</name>
    <dbReference type="NCBI Taxonomy" id="94130"/>
    <lineage>
        <taxon>Eukaryota</taxon>
        <taxon>Fungi</taxon>
        <taxon>Fungi incertae sedis</taxon>
        <taxon>Mucoromycota</taxon>
        <taxon>Glomeromycotina</taxon>
        <taxon>Glomeromycetes</taxon>
        <taxon>Glomerales</taxon>
        <taxon>Glomeraceae</taxon>
        <taxon>Rhizophagus</taxon>
    </lineage>
</organism>
<dbReference type="PANTHER" id="PTHR33939">
    <property type="entry name" value="PROTEIN CBG22215"/>
    <property type="match status" value="1"/>
</dbReference>
<name>A0A2Z6R5E8_9GLOM</name>
<dbReference type="EMBL" id="BEXD01002215">
    <property type="protein sequence ID" value="GBB97423.1"/>
    <property type="molecule type" value="Genomic_DNA"/>
</dbReference>
<evidence type="ECO:0000313" key="2">
    <source>
        <dbReference type="Proteomes" id="UP000247702"/>
    </source>
</evidence>
<accession>A0A2Z6R5E8</accession>
<dbReference type="Proteomes" id="UP000247702">
    <property type="component" value="Unassembled WGS sequence"/>
</dbReference>
<dbReference type="PANTHER" id="PTHR33939:SF1">
    <property type="entry name" value="DUF4371 DOMAIN-CONTAINING PROTEIN"/>
    <property type="match status" value="1"/>
</dbReference>